<keyword evidence="13" id="KW-0472">Membrane</keyword>
<dbReference type="Pfam" id="PF00072">
    <property type="entry name" value="Response_reg"/>
    <property type="match status" value="1"/>
</dbReference>
<dbReference type="InterPro" id="IPR001610">
    <property type="entry name" value="PAC"/>
</dbReference>
<gene>
    <name evidence="18" type="ORF">KDK_63100</name>
</gene>
<sequence>MMQVPQQPWRLLIVDDSSEDRAAMRRYLEQDHITSYTFYEVGTGRQAMAAFQDRIFDCIILDYLLPDMTGGDFLERLRAMFPSLLPPIIILSGKGSEIVAVRLMKQGVQDYLIKDQLSSELLRVAIANAIEKVSMERYIEDQSQELARRQHAFQTLAENAPDMIERVDRQFRHSYVNPAIAEVTGLPMQAFIGKTGRELGMPDEMCLLWEKYLGEVFDTGDIRQFEFVYPGMEGEHIYQARLAPEFSVDGHQVTSVLGISRDVTELKHTEIALRNSEERLRIALCENGTWDWHISSDTITWSVGLETAMGLAPHSFKGTYNYFLSFVHPEDRAFVRETVRQAIEQKKPFSIEFRMVRADESIRWTATRGKVFYNDDGFPIRMLGIDMDITEQKQAQLQAMHQASELEAIFETIGDGLIILDRANVPTRINRAAQIMFDISDDHLHAPLAPPAITLLDEYGSPLPMEAWPQTRLMQGETLAGPIWLRYIWVDQMAGSWI</sequence>
<keyword evidence="5" id="KW-0997">Cell inner membrane</keyword>
<protein>
    <recommendedName>
        <fullName evidence="3">histidine kinase</fullName>
        <ecNumber evidence="3">2.7.13.3</ecNumber>
    </recommendedName>
</protein>
<evidence type="ECO:0000256" key="2">
    <source>
        <dbReference type="ARBA" id="ARBA00004429"/>
    </source>
</evidence>
<evidence type="ECO:0000256" key="11">
    <source>
        <dbReference type="ARBA" id="ARBA00022777"/>
    </source>
</evidence>
<comment type="catalytic activity">
    <reaction evidence="1">
        <text>ATP + protein L-histidine = ADP + protein N-phospho-L-histidine.</text>
        <dbReference type="EC" id="2.7.13.3"/>
    </reaction>
</comment>
<dbReference type="GO" id="GO:0000160">
    <property type="term" value="P:phosphorelay signal transduction system"/>
    <property type="evidence" value="ECO:0007669"/>
    <property type="project" value="InterPro"/>
</dbReference>
<reference evidence="19" key="1">
    <citation type="submission" date="2018-12" db="EMBL/GenBank/DDBJ databases">
        <title>Tengunoibacter tsumagoiensis gen. nov., sp. nov., Dictyobacter kobayashii sp. nov., D. alpinus sp. nov., and D. joshuensis sp. nov. and description of Dictyobacteraceae fam. nov. within the order Ktedonobacterales isolated from Tengu-no-mugimeshi.</title>
        <authorList>
            <person name="Wang C.M."/>
            <person name="Zheng Y."/>
            <person name="Sakai Y."/>
            <person name="Toyoda A."/>
            <person name="Minakuchi Y."/>
            <person name="Abe K."/>
            <person name="Yokota A."/>
            <person name="Yabe S."/>
        </authorList>
    </citation>
    <scope>NUCLEOTIDE SEQUENCE [LARGE SCALE GENOMIC DNA]</scope>
    <source>
        <strain evidence="19">Uno11</strain>
    </source>
</reference>
<keyword evidence="4" id="KW-1003">Cell membrane</keyword>
<evidence type="ECO:0000259" key="15">
    <source>
        <dbReference type="PROSITE" id="PS50110"/>
    </source>
</evidence>
<evidence type="ECO:0000256" key="1">
    <source>
        <dbReference type="ARBA" id="ARBA00000085"/>
    </source>
</evidence>
<dbReference type="PANTHER" id="PTHR43304">
    <property type="entry name" value="PHYTOCHROME-LIKE PROTEIN CPH1"/>
    <property type="match status" value="1"/>
</dbReference>
<evidence type="ECO:0000256" key="6">
    <source>
        <dbReference type="ARBA" id="ARBA00022553"/>
    </source>
</evidence>
<dbReference type="InterPro" id="IPR013655">
    <property type="entry name" value="PAS_fold_3"/>
</dbReference>
<dbReference type="PROSITE" id="PS50112">
    <property type="entry name" value="PAS"/>
    <property type="match status" value="2"/>
</dbReference>
<dbReference type="InterPro" id="IPR001789">
    <property type="entry name" value="Sig_transdc_resp-reg_receiver"/>
</dbReference>
<dbReference type="Pfam" id="PF08447">
    <property type="entry name" value="PAS_3"/>
    <property type="match status" value="1"/>
</dbReference>
<dbReference type="Proteomes" id="UP000287188">
    <property type="component" value="Unassembled WGS sequence"/>
</dbReference>
<feature type="domain" description="Response regulatory" evidence="15">
    <location>
        <begin position="10"/>
        <end position="129"/>
    </location>
</feature>
<dbReference type="InterPro" id="IPR000700">
    <property type="entry name" value="PAS-assoc_C"/>
</dbReference>
<dbReference type="EC" id="2.7.13.3" evidence="3"/>
<dbReference type="AlphaFoldDB" id="A0A402ATR6"/>
<keyword evidence="7" id="KW-0808">Transferase</keyword>
<dbReference type="Pfam" id="PF13188">
    <property type="entry name" value="PAS_8"/>
    <property type="match status" value="1"/>
</dbReference>
<dbReference type="InterPro" id="IPR011006">
    <property type="entry name" value="CheY-like_superfamily"/>
</dbReference>
<feature type="modified residue" description="4-aspartylphosphate" evidence="14">
    <location>
        <position position="62"/>
    </location>
</feature>
<dbReference type="Gene3D" id="2.10.70.100">
    <property type="match status" value="1"/>
</dbReference>
<evidence type="ECO:0000256" key="13">
    <source>
        <dbReference type="ARBA" id="ARBA00023136"/>
    </source>
</evidence>
<dbReference type="SMART" id="SM00448">
    <property type="entry name" value="REC"/>
    <property type="match status" value="1"/>
</dbReference>
<dbReference type="InterPro" id="IPR000014">
    <property type="entry name" value="PAS"/>
</dbReference>
<dbReference type="Pfam" id="PF08448">
    <property type="entry name" value="PAS_4"/>
    <property type="match status" value="1"/>
</dbReference>
<dbReference type="InterPro" id="IPR035965">
    <property type="entry name" value="PAS-like_dom_sf"/>
</dbReference>
<evidence type="ECO:0000259" key="17">
    <source>
        <dbReference type="PROSITE" id="PS50113"/>
    </source>
</evidence>
<name>A0A402ATR6_9CHLR</name>
<dbReference type="InterPro" id="IPR052162">
    <property type="entry name" value="Sensor_kinase/Photoreceptor"/>
</dbReference>
<evidence type="ECO:0000256" key="12">
    <source>
        <dbReference type="ARBA" id="ARBA00022989"/>
    </source>
</evidence>
<dbReference type="Gene3D" id="3.30.450.20">
    <property type="entry name" value="PAS domain"/>
    <property type="match status" value="3"/>
</dbReference>
<keyword evidence="10" id="KW-0547">Nucleotide-binding</keyword>
<evidence type="ECO:0000313" key="18">
    <source>
        <dbReference type="EMBL" id="GCE22510.1"/>
    </source>
</evidence>
<dbReference type="GO" id="GO:0000166">
    <property type="term" value="F:nucleotide binding"/>
    <property type="evidence" value="ECO:0007669"/>
    <property type="project" value="UniProtKB-KW"/>
</dbReference>
<dbReference type="RefSeq" id="WP_126555430.1">
    <property type="nucleotide sequence ID" value="NZ_BIFS01000002.1"/>
</dbReference>
<dbReference type="CDD" id="cd00130">
    <property type="entry name" value="PAS"/>
    <property type="match status" value="2"/>
</dbReference>
<dbReference type="GO" id="GO:0005886">
    <property type="term" value="C:plasma membrane"/>
    <property type="evidence" value="ECO:0007669"/>
    <property type="project" value="UniProtKB-SubCell"/>
</dbReference>
<dbReference type="SMART" id="SM00091">
    <property type="entry name" value="PAS"/>
    <property type="match status" value="3"/>
</dbReference>
<dbReference type="EMBL" id="BIFS01000002">
    <property type="protein sequence ID" value="GCE22510.1"/>
    <property type="molecule type" value="Genomic_DNA"/>
</dbReference>
<keyword evidence="6 14" id="KW-0597">Phosphoprotein</keyword>
<dbReference type="SMART" id="SM00086">
    <property type="entry name" value="PAC"/>
    <property type="match status" value="2"/>
</dbReference>
<comment type="caution">
    <text evidence="18">The sequence shown here is derived from an EMBL/GenBank/DDBJ whole genome shotgun (WGS) entry which is preliminary data.</text>
</comment>
<keyword evidence="11" id="KW-0418">Kinase</keyword>
<feature type="domain" description="PAC" evidence="17">
    <location>
        <begin position="223"/>
        <end position="275"/>
    </location>
</feature>
<keyword evidence="9" id="KW-0677">Repeat</keyword>
<dbReference type="SUPFAM" id="SSF55785">
    <property type="entry name" value="PYP-like sensor domain (PAS domain)"/>
    <property type="match status" value="3"/>
</dbReference>
<dbReference type="PROSITE" id="PS50113">
    <property type="entry name" value="PAC"/>
    <property type="match status" value="2"/>
</dbReference>
<evidence type="ECO:0000256" key="14">
    <source>
        <dbReference type="PROSITE-ProRule" id="PRU00169"/>
    </source>
</evidence>
<organism evidence="18 19">
    <name type="scientific">Dictyobacter kobayashii</name>
    <dbReference type="NCBI Taxonomy" id="2014872"/>
    <lineage>
        <taxon>Bacteria</taxon>
        <taxon>Bacillati</taxon>
        <taxon>Chloroflexota</taxon>
        <taxon>Ktedonobacteria</taxon>
        <taxon>Ktedonobacterales</taxon>
        <taxon>Dictyobacteraceae</taxon>
        <taxon>Dictyobacter</taxon>
    </lineage>
</organism>
<dbReference type="PROSITE" id="PS50110">
    <property type="entry name" value="RESPONSE_REGULATORY"/>
    <property type="match status" value="1"/>
</dbReference>
<dbReference type="NCBIfam" id="TIGR00229">
    <property type="entry name" value="sensory_box"/>
    <property type="match status" value="2"/>
</dbReference>
<dbReference type="PANTHER" id="PTHR43304:SF1">
    <property type="entry name" value="PAC DOMAIN-CONTAINING PROTEIN"/>
    <property type="match status" value="1"/>
</dbReference>
<evidence type="ECO:0000256" key="4">
    <source>
        <dbReference type="ARBA" id="ARBA00022475"/>
    </source>
</evidence>
<evidence type="ECO:0000259" key="16">
    <source>
        <dbReference type="PROSITE" id="PS50112"/>
    </source>
</evidence>
<evidence type="ECO:0000256" key="3">
    <source>
        <dbReference type="ARBA" id="ARBA00012438"/>
    </source>
</evidence>
<proteinExistence type="predicted"/>
<feature type="domain" description="PAC" evidence="17">
    <location>
        <begin position="349"/>
        <end position="401"/>
    </location>
</feature>
<dbReference type="InterPro" id="IPR013656">
    <property type="entry name" value="PAS_4"/>
</dbReference>
<comment type="subcellular location">
    <subcellularLocation>
        <location evidence="2">Cell inner membrane</location>
        <topology evidence="2">Multi-pass membrane protein</topology>
    </subcellularLocation>
</comment>
<dbReference type="OrthoDB" id="158981at2"/>
<dbReference type="CDD" id="cd00156">
    <property type="entry name" value="REC"/>
    <property type="match status" value="1"/>
</dbReference>
<evidence type="ECO:0000256" key="5">
    <source>
        <dbReference type="ARBA" id="ARBA00022519"/>
    </source>
</evidence>
<evidence type="ECO:0000313" key="19">
    <source>
        <dbReference type="Proteomes" id="UP000287188"/>
    </source>
</evidence>
<keyword evidence="8" id="KW-0812">Transmembrane</keyword>
<feature type="domain" description="PAS" evidence="16">
    <location>
        <begin position="149"/>
        <end position="220"/>
    </location>
</feature>
<evidence type="ECO:0000256" key="10">
    <source>
        <dbReference type="ARBA" id="ARBA00022741"/>
    </source>
</evidence>
<evidence type="ECO:0000256" key="8">
    <source>
        <dbReference type="ARBA" id="ARBA00022692"/>
    </source>
</evidence>
<keyword evidence="19" id="KW-1185">Reference proteome</keyword>
<evidence type="ECO:0000256" key="7">
    <source>
        <dbReference type="ARBA" id="ARBA00022679"/>
    </source>
</evidence>
<dbReference type="GO" id="GO:0004673">
    <property type="term" value="F:protein histidine kinase activity"/>
    <property type="evidence" value="ECO:0007669"/>
    <property type="project" value="UniProtKB-EC"/>
</dbReference>
<evidence type="ECO:0000256" key="9">
    <source>
        <dbReference type="ARBA" id="ARBA00022737"/>
    </source>
</evidence>
<feature type="domain" description="PAS" evidence="16">
    <location>
        <begin position="299"/>
        <end position="346"/>
    </location>
</feature>
<dbReference type="SUPFAM" id="SSF52172">
    <property type="entry name" value="CheY-like"/>
    <property type="match status" value="1"/>
</dbReference>
<accession>A0A402ATR6</accession>
<keyword evidence="12" id="KW-1133">Transmembrane helix</keyword>
<dbReference type="Gene3D" id="3.40.50.2300">
    <property type="match status" value="1"/>
</dbReference>
<dbReference type="FunFam" id="2.10.70.100:FF:000001">
    <property type="entry name" value="Sensory transduction histidine kinase"/>
    <property type="match status" value="1"/>
</dbReference>